<dbReference type="WBParaSite" id="ALUE_0001348801-mRNA-1">
    <property type="protein sequence ID" value="ALUE_0001348801-mRNA-1"/>
    <property type="gene ID" value="ALUE_0001348801"/>
</dbReference>
<name>A0A9J2PVS0_ASCLU</name>
<accession>A0A9J2PVS0</accession>
<reference evidence="2" key="1">
    <citation type="submission" date="2023-03" db="UniProtKB">
        <authorList>
            <consortium name="WormBaseParasite"/>
        </authorList>
    </citation>
    <scope>IDENTIFICATION</scope>
</reference>
<evidence type="ECO:0000313" key="1">
    <source>
        <dbReference type="Proteomes" id="UP000036681"/>
    </source>
</evidence>
<keyword evidence="1" id="KW-1185">Reference proteome</keyword>
<organism evidence="1 2">
    <name type="scientific">Ascaris lumbricoides</name>
    <name type="common">Giant roundworm</name>
    <dbReference type="NCBI Taxonomy" id="6252"/>
    <lineage>
        <taxon>Eukaryota</taxon>
        <taxon>Metazoa</taxon>
        <taxon>Ecdysozoa</taxon>
        <taxon>Nematoda</taxon>
        <taxon>Chromadorea</taxon>
        <taxon>Rhabditida</taxon>
        <taxon>Spirurina</taxon>
        <taxon>Ascaridomorpha</taxon>
        <taxon>Ascaridoidea</taxon>
        <taxon>Ascarididae</taxon>
        <taxon>Ascaris</taxon>
    </lineage>
</organism>
<dbReference type="AlphaFoldDB" id="A0A9J2PVS0"/>
<sequence length="254" mass="28220">MNVLSQVLFAGQILYKLPDMNNEARKLAALAHSAVYPHVTKEQWDGMSHSQVGVDLQNATERMFKCADVTFFRFACSFFFFTLRKAAPEGKMLRESVNSAVAAAHSQAIRSAIARTQNKYLVVDVAYVPISWHSLCTSEFHANRSTMLSLQRDLRYAGGFGFIPILLAFSGCFIEDAGNVTLGGILFTTYEHVKRNSIITAFTGSAKRASLTGDARFHSGRVPINSPSASALSLRQTYWSYRLSFRIISISNRV</sequence>
<dbReference type="Proteomes" id="UP000036681">
    <property type="component" value="Unplaced"/>
</dbReference>
<proteinExistence type="predicted"/>
<evidence type="ECO:0000313" key="2">
    <source>
        <dbReference type="WBParaSite" id="ALUE_0001348801-mRNA-1"/>
    </source>
</evidence>
<protein>
    <submittedName>
        <fullName evidence="2">Uncharacterized protein</fullName>
    </submittedName>
</protein>